<protein>
    <recommendedName>
        <fullName evidence="4">Secreted protein</fullName>
    </recommendedName>
</protein>
<dbReference type="EMBL" id="CM031815">
    <property type="protein sequence ID" value="KAG6647386.1"/>
    <property type="molecule type" value="Genomic_DNA"/>
</dbReference>
<evidence type="ECO:0008006" key="4">
    <source>
        <dbReference type="Google" id="ProtNLM"/>
    </source>
</evidence>
<accession>A0A8T1PT97</accession>
<feature type="chain" id="PRO_5035872539" description="Secreted protein" evidence="1">
    <location>
        <begin position="24"/>
        <end position="103"/>
    </location>
</feature>
<keyword evidence="1" id="KW-0732">Signal</keyword>
<gene>
    <name evidence="2" type="ORF">CIPAW_07G075400</name>
</gene>
<evidence type="ECO:0000313" key="2">
    <source>
        <dbReference type="EMBL" id="KAG6647386.1"/>
    </source>
</evidence>
<reference evidence="2" key="1">
    <citation type="submission" date="2020-12" db="EMBL/GenBank/DDBJ databases">
        <title>WGS assembly of Carya illinoinensis cv. Pawnee.</title>
        <authorList>
            <person name="Platts A."/>
            <person name="Shu S."/>
            <person name="Wright S."/>
            <person name="Barry K."/>
            <person name="Edger P."/>
            <person name="Pires J.C."/>
            <person name="Schmutz J."/>
        </authorList>
    </citation>
    <scope>NUCLEOTIDE SEQUENCE</scope>
    <source>
        <tissue evidence="2">Leaf</tissue>
    </source>
</reference>
<evidence type="ECO:0000313" key="3">
    <source>
        <dbReference type="Proteomes" id="UP000811609"/>
    </source>
</evidence>
<dbReference type="Proteomes" id="UP000811609">
    <property type="component" value="Chromosome 7"/>
</dbReference>
<organism evidence="2 3">
    <name type="scientific">Carya illinoinensis</name>
    <name type="common">Pecan</name>
    <dbReference type="NCBI Taxonomy" id="32201"/>
    <lineage>
        <taxon>Eukaryota</taxon>
        <taxon>Viridiplantae</taxon>
        <taxon>Streptophyta</taxon>
        <taxon>Embryophyta</taxon>
        <taxon>Tracheophyta</taxon>
        <taxon>Spermatophyta</taxon>
        <taxon>Magnoliopsida</taxon>
        <taxon>eudicotyledons</taxon>
        <taxon>Gunneridae</taxon>
        <taxon>Pentapetalae</taxon>
        <taxon>rosids</taxon>
        <taxon>fabids</taxon>
        <taxon>Fagales</taxon>
        <taxon>Juglandaceae</taxon>
        <taxon>Carya</taxon>
    </lineage>
</organism>
<dbReference type="AlphaFoldDB" id="A0A8T1PT97"/>
<keyword evidence="3" id="KW-1185">Reference proteome</keyword>
<feature type="signal peptide" evidence="1">
    <location>
        <begin position="1"/>
        <end position="23"/>
    </location>
</feature>
<sequence>MLFFSFSFFSFFCSFQILDFRYGQLVVHVHLTKITLGQWTNPTNGCIKENNQRPFIRHHIPFGPYRTTTIIPIACSTKTSIPQWSKCTDPQLPLSTQSRGGGL</sequence>
<name>A0A8T1PT97_CARIL</name>
<evidence type="ECO:0000256" key="1">
    <source>
        <dbReference type="SAM" id="SignalP"/>
    </source>
</evidence>
<proteinExistence type="predicted"/>
<comment type="caution">
    <text evidence="2">The sequence shown here is derived from an EMBL/GenBank/DDBJ whole genome shotgun (WGS) entry which is preliminary data.</text>
</comment>